<dbReference type="PIRSF" id="PIRSF016184">
    <property type="entry name" value="PhzC_PhzF"/>
    <property type="match status" value="1"/>
</dbReference>
<comment type="similarity">
    <text evidence="1">Belongs to the PhzF family.</text>
</comment>
<dbReference type="GO" id="GO:0016853">
    <property type="term" value="F:isomerase activity"/>
    <property type="evidence" value="ECO:0007669"/>
    <property type="project" value="UniProtKB-KW"/>
</dbReference>
<sequence>MQLEMFICDAFTRNQFAGNSAAVVPVTEWPSEHIMQNIAIENNLSETAFVKKLADNHYFIRWFSPLCEIDFCGHATLATSYVLFSQLGVSGTITYSTESVGELTVTQNDAGRIVMDFPNKMPSEVNTIPAMLLEGLSITPSEILANDQAYVAVLGSEQQVLDMVTDSEKLKQLYPLDVVVTAKASNADYDFVSRYFWPANGGDEDPVTGSIHAGLAPFWAKRLGKHSLVARQASKRGGTLYCEVQPAENGESNLGRVTIAGDAVLYSKAQIFV</sequence>
<evidence type="ECO:0000256" key="2">
    <source>
        <dbReference type="ARBA" id="ARBA00023235"/>
    </source>
</evidence>
<dbReference type="SUPFAM" id="SSF54506">
    <property type="entry name" value="Diaminopimelate epimerase-like"/>
    <property type="match status" value="1"/>
</dbReference>
<dbReference type="EMBL" id="FNDD01000009">
    <property type="protein sequence ID" value="SDH15619.1"/>
    <property type="molecule type" value="Genomic_DNA"/>
</dbReference>
<dbReference type="STRING" id="861298.SAMN04488136_109129"/>
<evidence type="ECO:0000313" key="4">
    <source>
        <dbReference type="EMBL" id="SDH15619.1"/>
    </source>
</evidence>
<dbReference type="PANTHER" id="PTHR13774">
    <property type="entry name" value="PHENAZINE BIOSYNTHESIS PROTEIN"/>
    <property type="match status" value="1"/>
</dbReference>
<dbReference type="Gene3D" id="3.10.310.10">
    <property type="entry name" value="Diaminopimelate Epimerase, Chain A, domain 1"/>
    <property type="match status" value="2"/>
</dbReference>
<protein>
    <submittedName>
        <fullName evidence="4">Phenazine biosynthesis protein PhzF family</fullName>
    </submittedName>
</protein>
<evidence type="ECO:0000256" key="1">
    <source>
        <dbReference type="ARBA" id="ARBA00008270"/>
    </source>
</evidence>
<dbReference type="RefSeq" id="WP_093272798.1">
    <property type="nucleotide sequence ID" value="NZ_FNDD01000009.1"/>
</dbReference>
<reference evidence="4 5" key="1">
    <citation type="submission" date="2016-10" db="EMBL/GenBank/DDBJ databases">
        <authorList>
            <person name="de Groot N.N."/>
        </authorList>
    </citation>
    <scope>NUCLEOTIDE SEQUENCE [LARGE SCALE GENOMIC DNA]</scope>
    <source>
        <strain evidence="4 5">CGMCC 1.10228</strain>
    </source>
</reference>
<keyword evidence="2" id="KW-0413">Isomerase</keyword>
<organism evidence="4 5">
    <name type="scientific">Vibrio xiamenensis</name>
    <dbReference type="NCBI Taxonomy" id="861298"/>
    <lineage>
        <taxon>Bacteria</taxon>
        <taxon>Pseudomonadati</taxon>
        <taxon>Pseudomonadota</taxon>
        <taxon>Gammaproteobacteria</taxon>
        <taxon>Vibrionales</taxon>
        <taxon>Vibrionaceae</taxon>
        <taxon>Vibrio</taxon>
    </lineage>
</organism>
<dbReference type="OrthoDB" id="9788221at2"/>
<gene>
    <name evidence="4" type="ORF">SAMN04488136_109129</name>
</gene>
<dbReference type="GO" id="GO:0005737">
    <property type="term" value="C:cytoplasm"/>
    <property type="evidence" value="ECO:0007669"/>
    <property type="project" value="TreeGrafter"/>
</dbReference>
<keyword evidence="5" id="KW-1185">Reference proteome</keyword>
<dbReference type="PANTHER" id="PTHR13774:SF17">
    <property type="entry name" value="PHENAZINE BIOSYNTHESIS-LIKE DOMAIN-CONTAINING PROTEIN"/>
    <property type="match status" value="1"/>
</dbReference>
<proteinExistence type="inferred from homology"/>
<dbReference type="Proteomes" id="UP000198854">
    <property type="component" value="Unassembled WGS sequence"/>
</dbReference>
<evidence type="ECO:0000313" key="5">
    <source>
        <dbReference type="Proteomes" id="UP000198854"/>
    </source>
</evidence>
<name>A0A1G8A3V6_9VIBR</name>
<dbReference type="NCBIfam" id="TIGR00654">
    <property type="entry name" value="PhzF_family"/>
    <property type="match status" value="1"/>
</dbReference>
<evidence type="ECO:0000256" key="3">
    <source>
        <dbReference type="PIRSR" id="PIRSR016184-1"/>
    </source>
</evidence>
<dbReference type="Pfam" id="PF02567">
    <property type="entry name" value="PhzC-PhzF"/>
    <property type="match status" value="1"/>
</dbReference>
<accession>A0A1G8A3V6</accession>
<feature type="active site" evidence="3">
    <location>
        <position position="46"/>
    </location>
</feature>
<dbReference type="AlphaFoldDB" id="A0A1G8A3V6"/>
<dbReference type="InterPro" id="IPR003719">
    <property type="entry name" value="Phenazine_PhzF-like"/>
</dbReference>